<feature type="transmembrane region" description="Helical" evidence="1">
    <location>
        <begin position="48"/>
        <end position="70"/>
    </location>
</feature>
<protein>
    <submittedName>
        <fullName evidence="2">Uncharacterized protein</fullName>
    </submittedName>
</protein>
<evidence type="ECO:0000313" key="3">
    <source>
        <dbReference type="Proteomes" id="UP001501598"/>
    </source>
</evidence>
<name>A0ABP8RYQ5_9PSEU</name>
<accession>A0ABP8RYQ5</accession>
<proteinExistence type="predicted"/>
<feature type="transmembrane region" description="Helical" evidence="1">
    <location>
        <begin position="77"/>
        <end position="98"/>
    </location>
</feature>
<keyword evidence="1" id="KW-0812">Transmembrane</keyword>
<organism evidence="2 3">
    <name type="scientific">Pseudonocardia xishanensis</name>
    <dbReference type="NCBI Taxonomy" id="630995"/>
    <lineage>
        <taxon>Bacteria</taxon>
        <taxon>Bacillati</taxon>
        <taxon>Actinomycetota</taxon>
        <taxon>Actinomycetes</taxon>
        <taxon>Pseudonocardiales</taxon>
        <taxon>Pseudonocardiaceae</taxon>
        <taxon>Pseudonocardia</taxon>
    </lineage>
</organism>
<evidence type="ECO:0000256" key="1">
    <source>
        <dbReference type="SAM" id="Phobius"/>
    </source>
</evidence>
<evidence type="ECO:0000313" key="2">
    <source>
        <dbReference type="EMBL" id="GAA4554190.1"/>
    </source>
</evidence>
<comment type="caution">
    <text evidence="2">The sequence shown here is derived from an EMBL/GenBank/DDBJ whole genome shotgun (WGS) entry which is preliminary data.</text>
</comment>
<keyword evidence="1" id="KW-0472">Membrane</keyword>
<reference evidence="3" key="1">
    <citation type="journal article" date="2019" name="Int. J. Syst. Evol. Microbiol.">
        <title>The Global Catalogue of Microorganisms (GCM) 10K type strain sequencing project: providing services to taxonomists for standard genome sequencing and annotation.</title>
        <authorList>
            <consortium name="The Broad Institute Genomics Platform"/>
            <consortium name="The Broad Institute Genome Sequencing Center for Infectious Disease"/>
            <person name="Wu L."/>
            <person name="Ma J."/>
        </authorList>
    </citation>
    <scope>NUCLEOTIDE SEQUENCE [LARGE SCALE GENOMIC DNA]</scope>
    <source>
        <strain evidence="3">JCM 17906</strain>
    </source>
</reference>
<dbReference type="EMBL" id="BAABGT010000080">
    <property type="protein sequence ID" value="GAA4554190.1"/>
    <property type="molecule type" value="Genomic_DNA"/>
</dbReference>
<keyword evidence="3" id="KW-1185">Reference proteome</keyword>
<dbReference type="Proteomes" id="UP001501598">
    <property type="component" value="Unassembled WGS sequence"/>
</dbReference>
<gene>
    <name evidence="2" type="ORF">GCM10023175_51700</name>
</gene>
<dbReference type="RefSeq" id="WP_345423855.1">
    <property type="nucleotide sequence ID" value="NZ_BAABGT010000080.1"/>
</dbReference>
<sequence>MSSTRILQAGSVSAALAVAALGLPWWSTAVTAVPLDDIVDWHATTLLGVRLVGGVPSLVLVALAVCAALAVRLPAPLHAAAVAAAGGASVAAGAGVLAQQGALLPGPWLTTAAGSAAVLTSLTGSRRFVAAVAAALPVPLVLHLLATGPQPRAEGPFVRLAPLTSEGTLESGAVALAGPAGAALAVPVAGTVGYAGPGGIATVGPDGRVELRAAADGGFPDRDPYPITGIVAPGPSPLGTVVSWTGPDTLTVRGVDRDASVHVTGVDLATRPGTDGSVWLRTTDDGPGPDVMRRLDPQALLESAPRAATVPATDLPRPATSPGLDDADPFALLPVPGGLLALGGVEGEWRLRHYGPEAPVDLPACVVSGGRLAADHDGVWFTQGRADGNRLMHLAADGTLTTVPDRLPGRVESLTVATDGTLGLLVGPVGDGPGLWTLDRPLDHLVASPCAA</sequence>
<keyword evidence="1" id="KW-1133">Transmembrane helix</keyword>